<dbReference type="Proteomes" id="UP001054252">
    <property type="component" value="Unassembled WGS sequence"/>
</dbReference>
<accession>A0AAV5JG60</accession>
<keyword evidence="1" id="KW-0732">Signal</keyword>
<gene>
    <name evidence="2" type="ORF">SLEP1_g24504</name>
</gene>
<dbReference type="AlphaFoldDB" id="A0AAV5JG60"/>
<feature type="chain" id="PRO_5043360700" evidence="1">
    <location>
        <begin position="18"/>
        <end position="66"/>
    </location>
</feature>
<feature type="signal peptide" evidence="1">
    <location>
        <begin position="1"/>
        <end position="17"/>
    </location>
</feature>
<comment type="caution">
    <text evidence="2">The sequence shown here is derived from an EMBL/GenBank/DDBJ whole genome shotgun (WGS) entry which is preliminary data.</text>
</comment>
<name>A0AAV5JG60_9ROSI</name>
<keyword evidence="3" id="KW-1185">Reference proteome</keyword>
<proteinExistence type="predicted"/>
<evidence type="ECO:0000313" key="3">
    <source>
        <dbReference type="Proteomes" id="UP001054252"/>
    </source>
</evidence>
<dbReference type="EMBL" id="BPVZ01000039">
    <property type="protein sequence ID" value="GKV13504.1"/>
    <property type="molecule type" value="Genomic_DNA"/>
</dbReference>
<organism evidence="2 3">
    <name type="scientific">Rubroshorea leprosula</name>
    <dbReference type="NCBI Taxonomy" id="152421"/>
    <lineage>
        <taxon>Eukaryota</taxon>
        <taxon>Viridiplantae</taxon>
        <taxon>Streptophyta</taxon>
        <taxon>Embryophyta</taxon>
        <taxon>Tracheophyta</taxon>
        <taxon>Spermatophyta</taxon>
        <taxon>Magnoliopsida</taxon>
        <taxon>eudicotyledons</taxon>
        <taxon>Gunneridae</taxon>
        <taxon>Pentapetalae</taxon>
        <taxon>rosids</taxon>
        <taxon>malvids</taxon>
        <taxon>Malvales</taxon>
        <taxon>Dipterocarpaceae</taxon>
        <taxon>Rubroshorea</taxon>
    </lineage>
</organism>
<reference evidence="2 3" key="1">
    <citation type="journal article" date="2021" name="Commun. Biol.">
        <title>The genome of Shorea leprosula (Dipterocarpaceae) highlights the ecological relevance of drought in aseasonal tropical rainforests.</title>
        <authorList>
            <person name="Ng K.K.S."/>
            <person name="Kobayashi M.J."/>
            <person name="Fawcett J.A."/>
            <person name="Hatakeyama M."/>
            <person name="Paape T."/>
            <person name="Ng C.H."/>
            <person name="Ang C.C."/>
            <person name="Tnah L.H."/>
            <person name="Lee C.T."/>
            <person name="Nishiyama T."/>
            <person name="Sese J."/>
            <person name="O'Brien M.J."/>
            <person name="Copetti D."/>
            <person name="Mohd Noor M.I."/>
            <person name="Ong R.C."/>
            <person name="Putra M."/>
            <person name="Sireger I.Z."/>
            <person name="Indrioko S."/>
            <person name="Kosugi Y."/>
            <person name="Izuno A."/>
            <person name="Isagi Y."/>
            <person name="Lee S.L."/>
            <person name="Shimizu K.K."/>
        </authorList>
    </citation>
    <scope>NUCLEOTIDE SEQUENCE [LARGE SCALE GENOMIC DNA]</scope>
    <source>
        <tissue evidence="2">Leaf</tissue>
    </source>
</reference>
<evidence type="ECO:0000256" key="1">
    <source>
        <dbReference type="SAM" id="SignalP"/>
    </source>
</evidence>
<protein>
    <submittedName>
        <fullName evidence="2">Uncharacterized protein</fullName>
    </submittedName>
</protein>
<evidence type="ECO:0000313" key="2">
    <source>
        <dbReference type="EMBL" id="GKV13504.1"/>
    </source>
</evidence>
<sequence>MTLSLLVAAVFLPDCLTITLMAEIQFDNLRNQGADEHPQIVEVELVTDSRQVEKGNIVNGKRKKGK</sequence>